<sequence length="121" mass="14033">MRLRSQAGRGMVGCLFGVAIMAFAIVTGIRVIPVKTKVMELKRFAETQAEQASLPQHTDEYIVDQIFNKARSLRLPLNKEAIRVRRDMGTCYVDYNFTVPLNIPLYKYDWKVEEHIERPLF</sequence>
<proteinExistence type="predicted"/>
<keyword evidence="3" id="KW-1185">Reference proteome</keyword>
<dbReference type="RefSeq" id="WP_038046358.1">
    <property type="nucleotide sequence ID" value="NZ_JMFG01000002.1"/>
</dbReference>
<name>A0A062XZW8_9BACT</name>
<protein>
    <recommendedName>
        <fullName evidence="4">DUF4845 domain-containing protein</fullName>
    </recommendedName>
</protein>
<keyword evidence="1" id="KW-0472">Membrane</keyword>
<evidence type="ECO:0000313" key="2">
    <source>
        <dbReference type="EMBL" id="KDA54969.1"/>
    </source>
</evidence>
<keyword evidence="1" id="KW-0812">Transmembrane</keyword>
<dbReference type="EMBL" id="JMFG01000002">
    <property type="protein sequence ID" value="KDA54969.1"/>
    <property type="molecule type" value="Genomic_DNA"/>
</dbReference>
<feature type="transmembrane region" description="Helical" evidence="1">
    <location>
        <begin position="12"/>
        <end position="32"/>
    </location>
</feature>
<reference evidence="2 3" key="1">
    <citation type="submission" date="2014-04" db="EMBL/GenBank/DDBJ databases">
        <title>The Genome Sequence of Thermoanaerobaculum aquaticum MP-01, The First Cultivated Group 23 Acidobacterium.</title>
        <authorList>
            <person name="Stamps B.W."/>
            <person name="Losey N.A."/>
            <person name="Lawson P.A."/>
            <person name="Stevenson B.S."/>
        </authorList>
    </citation>
    <scope>NUCLEOTIDE SEQUENCE [LARGE SCALE GENOMIC DNA]</scope>
    <source>
        <strain evidence="2 3">MP-01</strain>
    </source>
</reference>
<evidence type="ECO:0008006" key="4">
    <source>
        <dbReference type="Google" id="ProtNLM"/>
    </source>
</evidence>
<evidence type="ECO:0000256" key="1">
    <source>
        <dbReference type="SAM" id="Phobius"/>
    </source>
</evidence>
<dbReference type="STRING" id="1312852.EG19_03980"/>
<dbReference type="AlphaFoldDB" id="A0A062XZW8"/>
<keyword evidence="1" id="KW-1133">Transmembrane helix</keyword>
<accession>A0A062XZW8</accession>
<organism evidence="2 3">
    <name type="scientific">Thermoanaerobaculum aquaticum</name>
    <dbReference type="NCBI Taxonomy" id="1312852"/>
    <lineage>
        <taxon>Bacteria</taxon>
        <taxon>Pseudomonadati</taxon>
        <taxon>Acidobacteriota</taxon>
        <taxon>Thermoanaerobaculia</taxon>
        <taxon>Thermoanaerobaculales</taxon>
        <taxon>Thermoanaerobaculaceae</taxon>
        <taxon>Thermoanaerobaculum</taxon>
    </lineage>
</organism>
<dbReference type="Proteomes" id="UP000027284">
    <property type="component" value="Unassembled WGS sequence"/>
</dbReference>
<comment type="caution">
    <text evidence="2">The sequence shown here is derived from an EMBL/GenBank/DDBJ whole genome shotgun (WGS) entry which is preliminary data.</text>
</comment>
<gene>
    <name evidence="2" type="ORF">EG19_03980</name>
</gene>
<evidence type="ECO:0000313" key="3">
    <source>
        <dbReference type="Proteomes" id="UP000027284"/>
    </source>
</evidence>